<dbReference type="GO" id="GO:1990904">
    <property type="term" value="C:ribonucleoprotein complex"/>
    <property type="evidence" value="ECO:0007669"/>
    <property type="project" value="UniProtKB-KW"/>
</dbReference>
<dbReference type="PROSITE" id="PS00053">
    <property type="entry name" value="RIBOSOMAL_S8"/>
    <property type="match status" value="1"/>
</dbReference>
<dbReference type="GO" id="GO:0003735">
    <property type="term" value="F:structural constituent of ribosome"/>
    <property type="evidence" value="ECO:0007669"/>
    <property type="project" value="InterPro"/>
</dbReference>
<protein>
    <recommendedName>
        <fullName evidence="6 8">Small ribosomal subunit protein uS8</fullName>
    </recommendedName>
</protein>
<evidence type="ECO:0000256" key="7">
    <source>
        <dbReference type="ARBA" id="ARBA00046740"/>
    </source>
</evidence>
<evidence type="ECO:0000256" key="3">
    <source>
        <dbReference type="ARBA" id="ARBA00022884"/>
    </source>
</evidence>
<evidence type="ECO:0000256" key="6">
    <source>
        <dbReference type="ARBA" id="ARBA00035258"/>
    </source>
</evidence>
<name>A0A0H4T0G5_9CHLR</name>
<evidence type="ECO:0000256" key="5">
    <source>
        <dbReference type="ARBA" id="ARBA00023274"/>
    </source>
</evidence>
<dbReference type="NCBIfam" id="NF001109">
    <property type="entry name" value="PRK00136.1"/>
    <property type="match status" value="1"/>
</dbReference>
<comment type="function">
    <text evidence="8">One of the primary rRNA binding proteins, it binds directly to 16S rRNA central domain where it helps coordinate assembly of the platform of the 30S subunit.</text>
</comment>
<dbReference type="InterPro" id="IPR000630">
    <property type="entry name" value="Ribosomal_uS8"/>
</dbReference>
<dbReference type="Gene3D" id="3.30.1490.10">
    <property type="match status" value="1"/>
</dbReference>
<dbReference type="PANTHER" id="PTHR11758">
    <property type="entry name" value="40S RIBOSOMAL PROTEIN S15A"/>
    <property type="match status" value="1"/>
</dbReference>
<dbReference type="InterPro" id="IPR035987">
    <property type="entry name" value="Ribosomal_uS8_sf"/>
</dbReference>
<evidence type="ECO:0000256" key="2">
    <source>
        <dbReference type="ARBA" id="ARBA00022730"/>
    </source>
</evidence>
<dbReference type="SUPFAM" id="SSF56047">
    <property type="entry name" value="Ribosomal protein S8"/>
    <property type="match status" value="1"/>
</dbReference>
<proteinExistence type="inferred from homology"/>
<accession>A0A0H4T0G5</accession>
<dbReference type="GO" id="GO:0006412">
    <property type="term" value="P:translation"/>
    <property type="evidence" value="ECO:0007669"/>
    <property type="project" value="UniProtKB-UniRule"/>
</dbReference>
<keyword evidence="3 8" id="KW-0694">RNA-binding</keyword>
<dbReference type="GO" id="GO:0005737">
    <property type="term" value="C:cytoplasm"/>
    <property type="evidence" value="ECO:0007669"/>
    <property type="project" value="UniProtKB-ARBA"/>
</dbReference>
<dbReference type="HAMAP" id="MF_01302_B">
    <property type="entry name" value="Ribosomal_uS8_B"/>
    <property type="match status" value="1"/>
</dbReference>
<evidence type="ECO:0000256" key="4">
    <source>
        <dbReference type="ARBA" id="ARBA00022980"/>
    </source>
</evidence>
<evidence type="ECO:0000256" key="1">
    <source>
        <dbReference type="ARBA" id="ARBA00006471"/>
    </source>
</evidence>
<dbReference type="GO" id="GO:0005840">
    <property type="term" value="C:ribosome"/>
    <property type="evidence" value="ECO:0007669"/>
    <property type="project" value="UniProtKB-KW"/>
</dbReference>
<keyword evidence="5 8" id="KW-0687">Ribonucleoprotein</keyword>
<organism evidence="10">
    <name type="scientific">uncultured Chloroflexi bacterium Rifle_16ft_4_minimus_1380</name>
    <dbReference type="NCBI Taxonomy" id="1665057"/>
    <lineage>
        <taxon>Bacteria</taxon>
        <taxon>Bacillati</taxon>
        <taxon>Chloroflexota</taxon>
        <taxon>environmental samples</taxon>
    </lineage>
</organism>
<dbReference type="FunFam" id="3.30.1490.10:FF:000001">
    <property type="entry name" value="30S ribosomal protein S8"/>
    <property type="match status" value="1"/>
</dbReference>
<reference evidence="10" key="1">
    <citation type="journal article" date="2015" name="ISME J.">
        <title>Aquifer environment selects for microbial species cohorts in sediment and groundwater.</title>
        <authorList>
            <person name="Hug L.A."/>
            <person name="Thomas B.C."/>
            <person name="Brown C.T."/>
            <person name="Frischkorn K.R."/>
            <person name="Williams K.H."/>
            <person name="Tringe S.G."/>
            <person name="Banfield J.F."/>
        </authorList>
    </citation>
    <scope>NUCLEOTIDE SEQUENCE</scope>
</reference>
<evidence type="ECO:0000313" key="10">
    <source>
        <dbReference type="EMBL" id="AKQ01036.1"/>
    </source>
</evidence>
<dbReference type="Gene3D" id="3.30.1370.30">
    <property type="match status" value="1"/>
</dbReference>
<gene>
    <name evidence="8 10" type="primary">rpsH</name>
</gene>
<dbReference type="GO" id="GO:0019843">
    <property type="term" value="F:rRNA binding"/>
    <property type="evidence" value="ECO:0007669"/>
    <property type="project" value="UniProtKB-UniRule"/>
</dbReference>
<dbReference type="AlphaFoldDB" id="A0A0H4T0G5"/>
<dbReference type="Pfam" id="PF00410">
    <property type="entry name" value="Ribosomal_S8"/>
    <property type="match status" value="1"/>
</dbReference>
<evidence type="ECO:0000256" key="9">
    <source>
        <dbReference type="RuleBase" id="RU003660"/>
    </source>
</evidence>
<comment type="similarity">
    <text evidence="1 8 9">Belongs to the universal ribosomal protein uS8 family.</text>
</comment>
<evidence type="ECO:0000256" key="8">
    <source>
        <dbReference type="HAMAP-Rule" id="MF_01302"/>
    </source>
</evidence>
<sequence>MNVTDPIADMLTRIRNASAARHRELTMPSSRVKREIARILTDEGFIESFTTAQDGVVELLSVRLKYVEGHTPVMSGLKRISKPGLRVYARKTEIPRVLGGLGLAILSTSRGIMTGQQARKLNLGGEVLCYVW</sequence>
<dbReference type="EMBL" id="KT006947">
    <property type="protein sequence ID" value="AKQ01036.1"/>
    <property type="molecule type" value="Genomic_DNA"/>
</dbReference>
<comment type="subunit">
    <text evidence="7 8">Part of the 30S ribosomal subunit. Contacts proteins S5 and S12.</text>
</comment>
<dbReference type="InterPro" id="IPR047863">
    <property type="entry name" value="Ribosomal_uS8_CS"/>
</dbReference>
<dbReference type="FunFam" id="3.30.1370.30:FF:000002">
    <property type="entry name" value="30S ribosomal protein S8"/>
    <property type="match status" value="1"/>
</dbReference>
<keyword evidence="4 8" id="KW-0689">Ribosomal protein</keyword>
<keyword evidence="2 8" id="KW-0699">rRNA-binding</keyword>